<evidence type="ECO:0000313" key="3">
    <source>
        <dbReference type="Proteomes" id="UP000283295"/>
    </source>
</evidence>
<evidence type="ECO:0000313" key="2">
    <source>
        <dbReference type="EMBL" id="RGS44121.1"/>
    </source>
</evidence>
<keyword evidence="1" id="KW-0472">Membrane</keyword>
<protein>
    <submittedName>
        <fullName evidence="2">DUF4179 domain-containing protein</fullName>
    </submittedName>
</protein>
<dbReference type="AlphaFoldDB" id="A0A3R6CWA0"/>
<proteinExistence type="predicted"/>
<dbReference type="EMBL" id="QRVK01000002">
    <property type="protein sequence ID" value="RGS44121.1"/>
    <property type="molecule type" value="Genomic_DNA"/>
</dbReference>
<keyword evidence="1" id="KW-0812">Transmembrane</keyword>
<gene>
    <name evidence="2" type="ORF">DWX94_01675</name>
</gene>
<comment type="caution">
    <text evidence="2">The sequence shown here is derived from an EMBL/GenBank/DDBJ whole genome shotgun (WGS) entry which is preliminary data.</text>
</comment>
<feature type="transmembrane region" description="Helical" evidence="1">
    <location>
        <begin position="46"/>
        <end position="68"/>
    </location>
</feature>
<organism evidence="2 3">
    <name type="scientific">Coprococcus eutactus</name>
    <dbReference type="NCBI Taxonomy" id="33043"/>
    <lineage>
        <taxon>Bacteria</taxon>
        <taxon>Bacillati</taxon>
        <taxon>Bacillota</taxon>
        <taxon>Clostridia</taxon>
        <taxon>Lachnospirales</taxon>
        <taxon>Lachnospiraceae</taxon>
        <taxon>Coprococcus</taxon>
    </lineage>
</organism>
<reference evidence="2 3" key="1">
    <citation type="submission" date="2018-08" db="EMBL/GenBank/DDBJ databases">
        <title>A genome reference for cultivated species of the human gut microbiota.</title>
        <authorList>
            <person name="Zou Y."/>
            <person name="Xue W."/>
            <person name="Luo G."/>
        </authorList>
    </citation>
    <scope>NUCLEOTIDE SEQUENCE [LARGE SCALE GENOMIC DNA]</scope>
    <source>
        <strain evidence="2 3">AF22-21</strain>
    </source>
</reference>
<name>A0A3R6CWA0_9FIRM</name>
<evidence type="ECO:0000256" key="1">
    <source>
        <dbReference type="SAM" id="Phobius"/>
    </source>
</evidence>
<sequence>MNEKDFFKEATKEMIVDLKGMDMNNIHKEMNVKSGKRLRISVYSKAAAIIIVCVISLGTIGVGASALYHRWSDGIRDKYQISSGDTEKYEQSGLASFPGEDSDVNAVTQDGVTISVAQTIVDNYFAYVALKVEGFAIEDGQTPGFGIHTCTLNGKAIGSFSSFYAKRVLDETGKAATRDGELIQNYELEDGSMEYHILLDSEGTKGFLGGKKISIELGNLGVYDDSLGIQTENEGTWKFEWSLAETVHP</sequence>
<keyword evidence="1" id="KW-1133">Transmembrane helix</keyword>
<accession>A0A3R6CWA0</accession>
<dbReference type="Proteomes" id="UP000283295">
    <property type="component" value="Unassembled WGS sequence"/>
</dbReference>
<dbReference type="OrthoDB" id="1970473at2"/>